<evidence type="ECO:0000313" key="2">
    <source>
        <dbReference type="Proteomes" id="UP000826195"/>
    </source>
</evidence>
<dbReference type="AlphaFoldDB" id="A0AAV7ICV0"/>
<proteinExistence type="predicted"/>
<name>A0AAV7ICV0_COTGL</name>
<organism evidence="1 2">
    <name type="scientific">Cotesia glomerata</name>
    <name type="common">Lepidopteran parasitic wasp</name>
    <name type="synonym">Apanteles glomeratus</name>
    <dbReference type="NCBI Taxonomy" id="32391"/>
    <lineage>
        <taxon>Eukaryota</taxon>
        <taxon>Metazoa</taxon>
        <taxon>Ecdysozoa</taxon>
        <taxon>Arthropoda</taxon>
        <taxon>Hexapoda</taxon>
        <taxon>Insecta</taxon>
        <taxon>Pterygota</taxon>
        <taxon>Neoptera</taxon>
        <taxon>Endopterygota</taxon>
        <taxon>Hymenoptera</taxon>
        <taxon>Apocrita</taxon>
        <taxon>Ichneumonoidea</taxon>
        <taxon>Braconidae</taxon>
        <taxon>Microgastrinae</taxon>
        <taxon>Cotesia</taxon>
    </lineage>
</organism>
<comment type="caution">
    <text evidence="1">The sequence shown here is derived from an EMBL/GenBank/DDBJ whole genome shotgun (WGS) entry which is preliminary data.</text>
</comment>
<dbReference type="EMBL" id="JAHXZJ010001864">
    <property type="protein sequence ID" value="KAH0550120.1"/>
    <property type="molecule type" value="Genomic_DNA"/>
</dbReference>
<dbReference type="Proteomes" id="UP000826195">
    <property type="component" value="Unassembled WGS sequence"/>
</dbReference>
<protein>
    <submittedName>
        <fullName evidence="1">Uncharacterized protein</fullName>
    </submittedName>
</protein>
<evidence type="ECO:0000313" key="1">
    <source>
        <dbReference type="EMBL" id="KAH0550120.1"/>
    </source>
</evidence>
<sequence length="115" mass="12791">MYKLFRRGSGRMLILCVVVLSLLVCLYYVSQIQAPSTGQAPALLAAPVGVRYEQRQPLTTLVPDYSEQPDARVSAGNCPLTQPRNADIDTLTEYSKFDFQIEEDSGINCRNKCCV</sequence>
<accession>A0AAV7ICV0</accession>
<keyword evidence="2" id="KW-1185">Reference proteome</keyword>
<gene>
    <name evidence="1" type="ORF">KQX54_017548</name>
</gene>
<reference evidence="1 2" key="1">
    <citation type="journal article" date="2021" name="J. Hered.">
        <title>A chromosome-level genome assembly of the parasitoid wasp, Cotesia glomerata (Hymenoptera: Braconidae).</title>
        <authorList>
            <person name="Pinto B.J."/>
            <person name="Weis J.J."/>
            <person name="Gamble T."/>
            <person name="Ode P.J."/>
            <person name="Paul R."/>
            <person name="Zaspel J.M."/>
        </authorList>
    </citation>
    <scope>NUCLEOTIDE SEQUENCE [LARGE SCALE GENOMIC DNA]</scope>
    <source>
        <strain evidence="1">CgM1</strain>
    </source>
</reference>